<dbReference type="EMBL" id="JANJYJ010000003">
    <property type="protein sequence ID" value="KAK3224463.1"/>
    <property type="molecule type" value="Genomic_DNA"/>
</dbReference>
<evidence type="ECO:0000313" key="2">
    <source>
        <dbReference type="EMBL" id="KAK3224463.1"/>
    </source>
</evidence>
<organism evidence="2 3">
    <name type="scientific">Dipteronia sinensis</name>
    <dbReference type="NCBI Taxonomy" id="43782"/>
    <lineage>
        <taxon>Eukaryota</taxon>
        <taxon>Viridiplantae</taxon>
        <taxon>Streptophyta</taxon>
        <taxon>Embryophyta</taxon>
        <taxon>Tracheophyta</taxon>
        <taxon>Spermatophyta</taxon>
        <taxon>Magnoliopsida</taxon>
        <taxon>eudicotyledons</taxon>
        <taxon>Gunneridae</taxon>
        <taxon>Pentapetalae</taxon>
        <taxon>rosids</taxon>
        <taxon>malvids</taxon>
        <taxon>Sapindales</taxon>
        <taxon>Sapindaceae</taxon>
        <taxon>Hippocastanoideae</taxon>
        <taxon>Acereae</taxon>
        <taxon>Dipteronia</taxon>
    </lineage>
</organism>
<feature type="compositionally biased region" description="Low complexity" evidence="1">
    <location>
        <begin position="143"/>
        <end position="152"/>
    </location>
</feature>
<dbReference type="AlphaFoldDB" id="A0AAE0AV79"/>
<keyword evidence="3" id="KW-1185">Reference proteome</keyword>
<sequence>MEKNISEELQLGSSSFSENEEMNPPTPISNPTPTPTVEVSEDAPMDDHAGDVASSGSAVLVANCGGVPSASWKALFGHLRSHKIGVERERGVLFPDPPVFTPPVESSPERGSGAAGDVPQDVIEELLVPTLLHLSEAVLLSTAAAASSPSRADGLESLDIGLNQPGQGPDPEKKMEV</sequence>
<feature type="region of interest" description="Disordered" evidence="1">
    <location>
        <begin position="93"/>
        <end position="116"/>
    </location>
</feature>
<feature type="region of interest" description="Disordered" evidence="1">
    <location>
        <begin position="143"/>
        <end position="177"/>
    </location>
</feature>
<protein>
    <submittedName>
        <fullName evidence="2">Uncharacterized protein</fullName>
    </submittedName>
</protein>
<accession>A0AAE0AV79</accession>
<proteinExistence type="predicted"/>
<evidence type="ECO:0000313" key="3">
    <source>
        <dbReference type="Proteomes" id="UP001281410"/>
    </source>
</evidence>
<reference evidence="2" key="1">
    <citation type="journal article" date="2023" name="Plant J.">
        <title>Genome sequences and population genomics provide insights into the demographic history, inbreeding, and mutation load of two 'living fossil' tree species of Dipteronia.</title>
        <authorList>
            <person name="Feng Y."/>
            <person name="Comes H.P."/>
            <person name="Chen J."/>
            <person name="Zhu S."/>
            <person name="Lu R."/>
            <person name="Zhang X."/>
            <person name="Li P."/>
            <person name="Qiu J."/>
            <person name="Olsen K.M."/>
            <person name="Qiu Y."/>
        </authorList>
    </citation>
    <scope>NUCLEOTIDE SEQUENCE</scope>
    <source>
        <strain evidence="2">NBL</strain>
    </source>
</reference>
<feature type="compositionally biased region" description="Pro residues" evidence="1">
    <location>
        <begin position="24"/>
        <end position="34"/>
    </location>
</feature>
<name>A0AAE0AV79_9ROSI</name>
<dbReference type="Proteomes" id="UP001281410">
    <property type="component" value="Unassembled WGS sequence"/>
</dbReference>
<gene>
    <name evidence="2" type="ORF">Dsin_011488</name>
</gene>
<feature type="region of interest" description="Disordered" evidence="1">
    <location>
        <begin position="1"/>
        <end position="51"/>
    </location>
</feature>
<evidence type="ECO:0000256" key="1">
    <source>
        <dbReference type="SAM" id="MobiDB-lite"/>
    </source>
</evidence>
<comment type="caution">
    <text evidence="2">The sequence shown here is derived from an EMBL/GenBank/DDBJ whole genome shotgun (WGS) entry which is preliminary data.</text>
</comment>